<dbReference type="Proteomes" id="UP000494363">
    <property type="component" value="Unassembled WGS sequence"/>
</dbReference>
<feature type="transmembrane region" description="Helical" evidence="1">
    <location>
        <begin position="47"/>
        <end position="71"/>
    </location>
</feature>
<evidence type="ECO:0000313" key="2">
    <source>
        <dbReference type="EMBL" id="CAB3764215.1"/>
    </source>
</evidence>
<keyword evidence="1" id="KW-0472">Membrane</keyword>
<proteinExistence type="predicted"/>
<keyword evidence="1" id="KW-1133">Transmembrane helix</keyword>
<dbReference type="AlphaFoldDB" id="A0A6J5EGQ7"/>
<dbReference type="EMBL" id="CADIKH010000023">
    <property type="protein sequence ID" value="CAB3764215.1"/>
    <property type="molecule type" value="Genomic_DNA"/>
</dbReference>
<name>A0A6J5EGQ7_9BURK</name>
<evidence type="ECO:0008006" key="4">
    <source>
        <dbReference type="Google" id="ProtNLM"/>
    </source>
</evidence>
<evidence type="ECO:0000256" key="1">
    <source>
        <dbReference type="SAM" id="Phobius"/>
    </source>
</evidence>
<reference evidence="2 3" key="1">
    <citation type="submission" date="2020-04" db="EMBL/GenBank/DDBJ databases">
        <authorList>
            <person name="De Canck E."/>
        </authorList>
    </citation>
    <scope>NUCLEOTIDE SEQUENCE [LARGE SCALE GENOMIC DNA]</scope>
    <source>
        <strain evidence="2 3">LMG 29542</strain>
    </source>
</reference>
<evidence type="ECO:0000313" key="3">
    <source>
        <dbReference type="Proteomes" id="UP000494363"/>
    </source>
</evidence>
<keyword evidence="1" id="KW-0812">Transmembrane</keyword>
<feature type="transmembrane region" description="Helical" evidence="1">
    <location>
        <begin position="21"/>
        <end position="41"/>
    </location>
</feature>
<organism evidence="2 3">
    <name type="scientific">Paraburkholderia humisilvae</name>
    <dbReference type="NCBI Taxonomy" id="627669"/>
    <lineage>
        <taxon>Bacteria</taxon>
        <taxon>Pseudomonadati</taxon>
        <taxon>Pseudomonadota</taxon>
        <taxon>Betaproteobacteria</taxon>
        <taxon>Burkholderiales</taxon>
        <taxon>Burkholderiaceae</taxon>
        <taxon>Paraburkholderia</taxon>
    </lineage>
</organism>
<sequence>MIKPHFTPTSNDYRSAVHLNSLLIAVCAVAMLVMIVGMSFATSWVQLVVWTVVAVLAVLAICMIAFIVGACGGSRRG</sequence>
<gene>
    <name evidence="2" type="ORF">LMG29542_04817</name>
</gene>
<accession>A0A6J5EGQ7</accession>
<keyword evidence="3" id="KW-1185">Reference proteome</keyword>
<protein>
    <recommendedName>
        <fullName evidence="4">Transmembrane protein</fullName>
    </recommendedName>
</protein>